<feature type="domain" description="CSD" evidence="2">
    <location>
        <begin position="44"/>
        <end position="108"/>
    </location>
</feature>
<dbReference type="InterPro" id="IPR012340">
    <property type="entry name" value="NA-bd_OB-fold"/>
</dbReference>
<feature type="transmembrane region" description="Helical" evidence="1">
    <location>
        <begin position="30"/>
        <end position="52"/>
    </location>
</feature>
<evidence type="ECO:0000313" key="3">
    <source>
        <dbReference type="EMBL" id="OWV00955.1"/>
    </source>
</evidence>
<dbReference type="PRINTS" id="PR00050">
    <property type="entry name" value="COLDSHOCK"/>
</dbReference>
<accession>A0A246RF12</accession>
<dbReference type="InterPro" id="IPR002059">
    <property type="entry name" value="CSP_DNA-bd"/>
</dbReference>
<keyword evidence="1" id="KW-0812">Transmembrane</keyword>
<protein>
    <recommendedName>
        <fullName evidence="2">CSD domain-containing protein</fullName>
    </recommendedName>
</protein>
<dbReference type="Pfam" id="PF00313">
    <property type="entry name" value="CSD"/>
    <property type="match status" value="1"/>
</dbReference>
<dbReference type="SUPFAM" id="SSF50249">
    <property type="entry name" value="Nucleic acid-binding proteins"/>
    <property type="match status" value="1"/>
</dbReference>
<proteinExistence type="predicted"/>
<dbReference type="PANTHER" id="PTHR11544">
    <property type="entry name" value="COLD SHOCK DOMAIN CONTAINING PROTEINS"/>
    <property type="match status" value="1"/>
</dbReference>
<organism evidence="3 4">
    <name type="scientific">Micromonospora wenchangensis</name>
    <dbReference type="NCBI Taxonomy" id="1185415"/>
    <lineage>
        <taxon>Bacteria</taxon>
        <taxon>Bacillati</taxon>
        <taxon>Actinomycetota</taxon>
        <taxon>Actinomycetes</taxon>
        <taxon>Micromonosporales</taxon>
        <taxon>Micromonosporaceae</taxon>
        <taxon>Micromonospora</taxon>
    </lineage>
</organism>
<evidence type="ECO:0000259" key="2">
    <source>
        <dbReference type="PROSITE" id="PS51857"/>
    </source>
</evidence>
<dbReference type="CDD" id="cd04458">
    <property type="entry name" value="CSP_CDS"/>
    <property type="match status" value="1"/>
</dbReference>
<comment type="caution">
    <text evidence="3">The sequence shown here is derived from an EMBL/GenBank/DDBJ whole genome shotgun (WGS) entry which is preliminary data.</text>
</comment>
<keyword evidence="1" id="KW-0472">Membrane</keyword>
<dbReference type="EMBL" id="MZMV01000064">
    <property type="protein sequence ID" value="OWV00955.1"/>
    <property type="molecule type" value="Genomic_DNA"/>
</dbReference>
<sequence length="188" mass="20057">MTTRPHASRGSGTGPAHYHGCCAGNGAATFLFWLLLFRGVVVAVAVGTILSFDDVKGYGFISPEGGGEDVFVHANDFGDQRPSVAPGMRVEFESVEGNRGIKALYARLLNPGAPVASRPAASAAPTVTRLPVTDRGDDDECDVLTAFTFRSNITDLLVEQVPTLTGAQISQIRQHLTQFARSHGWIED</sequence>
<gene>
    <name evidence="3" type="ORF">B5D80_27150</name>
</gene>
<dbReference type="AlphaFoldDB" id="A0A246RF12"/>
<dbReference type="SMART" id="SM00357">
    <property type="entry name" value="CSP"/>
    <property type="match status" value="1"/>
</dbReference>
<reference evidence="3 4" key="1">
    <citation type="submission" date="2017-03" db="EMBL/GenBank/DDBJ databases">
        <title>Whole genome sequence of Micromonospora wenchangensis, isolated from mangrove soil.</title>
        <authorList>
            <person name="Yang H."/>
        </authorList>
    </citation>
    <scope>NUCLEOTIDE SEQUENCE [LARGE SCALE GENOMIC DNA]</scope>
    <source>
        <strain evidence="3 4">CCTCC AA 2012002</strain>
    </source>
</reference>
<dbReference type="InterPro" id="IPR011129">
    <property type="entry name" value="CSD"/>
</dbReference>
<dbReference type="Proteomes" id="UP000197174">
    <property type="component" value="Unassembled WGS sequence"/>
</dbReference>
<dbReference type="GO" id="GO:0003676">
    <property type="term" value="F:nucleic acid binding"/>
    <property type="evidence" value="ECO:0007669"/>
    <property type="project" value="InterPro"/>
</dbReference>
<name>A0A246RF12_9ACTN</name>
<evidence type="ECO:0000256" key="1">
    <source>
        <dbReference type="SAM" id="Phobius"/>
    </source>
</evidence>
<evidence type="ECO:0000313" key="4">
    <source>
        <dbReference type="Proteomes" id="UP000197174"/>
    </source>
</evidence>
<dbReference type="PROSITE" id="PS51857">
    <property type="entry name" value="CSD_2"/>
    <property type="match status" value="1"/>
</dbReference>
<dbReference type="InterPro" id="IPR050181">
    <property type="entry name" value="Cold_shock_domain"/>
</dbReference>
<dbReference type="Gene3D" id="2.40.50.140">
    <property type="entry name" value="Nucleic acid-binding proteins"/>
    <property type="match status" value="1"/>
</dbReference>
<keyword evidence="4" id="KW-1185">Reference proteome</keyword>
<keyword evidence="1" id="KW-1133">Transmembrane helix</keyword>